<dbReference type="AlphaFoldDB" id="A0A6J6UKT0"/>
<dbReference type="EMBL" id="CAEZYU010000144">
    <property type="protein sequence ID" value="CAB4759784.1"/>
    <property type="molecule type" value="Genomic_DNA"/>
</dbReference>
<name>A0A6J6UKT0_9ZZZZ</name>
<organism evidence="1">
    <name type="scientific">freshwater metagenome</name>
    <dbReference type="NCBI Taxonomy" id="449393"/>
    <lineage>
        <taxon>unclassified sequences</taxon>
        <taxon>metagenomes</taxon>
        <taxon>ecological metagenomes</taxon>
    </lineage>
</organism>
<accession>A0A6J6UKT0</accession>
<proteinExistence type="predicted"/>
<reference evidence="1" key="1">
    <citation type="submission" date="2020-05" db="EMBL/GenBank/DDBJ databases">
        <authorList>
            <person name="Chiriac C."/>
            <person name="Salcher M."/>
            <person name="Ghai R."/>
            <person name="Kavagutti S V."/>
        </authorList>
    </citation>
    <scope>NUCLEOTIDE SEQUENCE</scope>
</reference>
<sequence length="73" mass="7282">MVAKVVSTISPPSAVVVDPAPGSTVVVDAVLAVVEELSLLLEQPANPIAAVATAATIRVARANALVLKGVIAR</sequence>
<evidence type="ECO:0000313" key="1">
    <source>
        <dbReference type="EMBL" id="CAB4759784.1"/>
    </source>
</evidence>
<gene>
    <name evidence="1" type="ORF">UFOPK2766_02147</name>
</gene>
<protein>
    <submittedName>
        <fullName evidence="1">Unannotated protein</fullName>
    </submittedName>
</protein>